<protein>
    <submittedName>
        <fullName evidence="2">Uncharacterized protein</fullName>
    </submittedName>
</protein>
<feature type="region of interest" description="Disordered" evidence="1">
    <location>
        <begin position="1"/>
        <end position="31"/>
    </location>
</feature>
<sequence>MRESCQDPMTQPLLADSSLSPRSRTSVPGSDPVLPLCLLPVLLPHRLRFQISSAPPDEHPSEVQNGHQ</sequence>
<organism evidence="2">
    <name type="scientific">Trichuris suis</name>
    <name type="common">pig whipworm</name>
    <dbReference type="NCBI Taxonomy" id="68888"/>
    <lineage>
        <taxon>Eukaryota</taxon>
        <taxon>Metazoa</taxon>
        <taxon>Ecdysozoa</taxon>
        <taxon>Nematoda</taxon>
        <taxon>Enoplea</taxon>
        <taxon>Dorylaimia</taxon>
        <taxon>Trichinellida</taxon>
        <taxon>Trichuridae</taxon>
        <taxon>Trichuris</taxon>
    </lineage>
</organism>
<name>A0A085N126_9BILA</name>
<dbReference type="AlphaFoldDB" id="A0A085N126"/>
<evidence type="ECO:0000256" key="1">
    <source>
        <dbReference type="SAM" id="MobiDB-lite"/>
    </source>
</evidence>
<reference evidence="2" key="1">
    <citation type="journal article" date="2014" name="Nat. Genet.">
        <title>Genome and transcriptome of the porcine whipworm Trichuris suis.</title>
        <authorList>
            <person name="Jex A.R."/>
            <person name="Nejsum P."/>
            <person name="Schwarz E.M."/>
            <person name="Hu L."/>
            <person name="Young N.D."/>
            <person name="Hall R.S."/>
            <person name="Korhonen P.K."/>
            <person name="Liao S."/>
            <person name="Thamsborg S."/>
            <person name="Xia J."/>
            <person name="Xu P."/>
            <person name="Wang S."/>
            <person name="Scheerlinck J.P."/>
            <person name="Hofmann A."/>
            <person name="Sternberg P.W."/>
            <person name="Wang J."/>
            <person name="Gasser R.B."/>
        </authorList>
    </citation>
    <scope>NUCLEOTIDE SEQUENCE [LARGE SCALE GENOMIC DNA]</scope>
    <source>
        <strain evidence="2">DCEP-RM93F</strain>
    </source>
</reference>
<gene>
    <name evidence="2" type="ORF">M514_24647</name>
</gene>
<feature type="compositionally biased region" description="Polar residues" evidence="1">
    <location>
        <begin position="17"/>
        <end position="28"/>
    </location>
</feature>
<proteinExistence type="predicted"/>
<dbReference type="Proteomes" id="UP000030758">
    <property type="component" value="Unassembled WGS sequence"/>
</dbReference>
<evidence type="ECO:0000313" key="2">
    <source>
        <dbReference type="EMBL" id="KFD63172.1"/>
    </source>
</evidence>
<dbReference type="EMBL" id="KL367579">
    <property type="protein sequence ID" value="KFD63172.1"/>
    <property type="molecule type" value="Genomic_DNA"/>
</dbReference>
<accession>A0A085N126</accession>